<name>A0A8C5LLT7_9ANUR</name>
<evidence type="ECO:0000313" key="5">
    <source>
        <dbReference type="Proteomes" id="UP000694569"/>
    </source>
</evidence>
<dbReference type="GeneTree" id="ENSGT00940000162487"/>
<proteinExistence type="inferred from homology"/>
<dbReference type="Ensembl" id="ENSLLET00000000069.1">
    <property type="protein sequence ID" value="ENSLLEP00000000065.1"/>
    <property type="gene ID" value="ENSLLEG00000000054.1"/>
</dbReference>
<dbReference type="SUPFAM" id="SSF51735">
    <property type="entry name" value="NAD(P)-binding Rossmann-fold domains"/>
    <property type="match status" value="1"/>
</dbReference>
<dbReference type="PANTHER" id="PTHR44279:SF3">
    <property type="entry name" value="HYDROXYSTEROID 11-BETA-DEHYDROGENASE 1-LIKE PROTEIN"/>
    <property type="match status" value="1"/>
</dbReference>
<evidence type="ECO:0008006" key="6">
    <source>
        <dbReference type="Google" id="ProtNLM"/>
    </source>
</evidence>
<dbReference type="OrthoDB" id="1933717at2759"/>
<protein>
    <recommendedName>
        <fullName evidence="6">Hydroxysteroid 11-beta-dehydrogenase 1-like protein</fullName>
    </recommendedName>
</protein>
<dbReference type="AlphaFoldDB" id="A0A8C5LLT7"/>
<dbReference type="Pfam" id="PF00106">
    <property type="entry name" value="adh_short"/>
    <property type="match status" value="1"/>
</dbReference>
<dbReference type="Gene3D" id="3.40.50.720">
    <property type="entry name" value="NAD(P)-binding Rossmann-like Domain"/>
    <property type="match status" value="1"/>
</dbReference>
<comment type="similarity">
    <text evidence="1">Belongs to the short-chain dehydrogenases/reductases (SDR) family.</text>
</comment>
<dbReference type="InterPro" id="IPR002347">
    <property type="entry name" value="SDR_fam"/>
</dbReference>
<feature type="signal peptide" evidence="3">
    <location>
        <begin position="1"/>
        <end position="21"/>
    </location>
</feature>
<evidence type="ECO:0000256" key="3">
    <source>
        <dbReference type="SAM" id="SignalP"/>
    </source>
</evidence>
<dbReference type="InterPro" id="IPR036291">
    <property type="entry name" value="NAD(P)-bd_dom_sf"/>
</dbReference>
<dbReference type="PANTHER" id="PTHR44279">
    <property type="entry name" value="HYDROXYSTEROID (11-BETA) DEHYDROGENASE 1-LIKE B-RELATED"/>
    <property type="match status" value="1"/>
</dbReference>
<organism evidence="4 5">
    <name type="scientific">Leptobrachium leishanense</name>
    <name type="common">Leishan spiny toad</name>
    <dbReference type="NCBI Taxonomy" id="445787"/>
    <lineage>
        <taxon>Eukaryota</taxon>
        <taxon>Metazoa</taxon>
        <taxon>Chordata</taxon>
        <taxon>Craniata</taxon>
        <taxon>Vertebrata</taxon>
        <taxon>Euteleostomi</taxon>
        <taxon>Amphibia</taxon>
        <taxon>Batrachia</taxon>
        <taxon>Anura</taxon>
        <taxon>Pelobatoidea</taxon>
        <taxon>Megophryidae</taxon>
        <taxon>Leptobrachium</taxon>
    </lineage>
</organism>
<evidence type="ECO:0000313" key="4">
    <source>
        <dbReference type="Ensembl" id="ENSLLEP00000000065.1"/>
    </source>
</evidence>
<sequence>MGSRKALGFVALAAILGYLYMDSFDPESLADARVLVTGASTGIGEQMAYHYARAGAQLALTARSEDALLKVKIKCLELGAKKVSLLRADMGEPDARIQVVEQAVSELGGLDYLVLNHIGATPFQMWDGDVSHVRWLMEVNFISYVDLANAALPYLVQSHGSIVVLSSLTGKTPIPFAAPYIASKSALEGFFVSLRQELTMRETPVSITLCVLGLVDTQSAMKKTTSCAWSGSVVPLLSKSDIPISKFLALYKVHFGFSKDNSKQITGISILNYLEVISLLHFSFVNTVTAVFIRKLIF</sequence>
<dbReference type="InterPro" id="IPR051253">
    <property type="entry name" value="11-beta-HSD"/>
</dbReference>
<reference evidence="4" key="1">
    <citation type="submission" date="2025-08" db="UniProtKB">
        <authorList>
            <consortium name="Ensembl"/>
        </authorList>
    </citation>
    <scope>IDENTIFICATION</scope>
</reference>
<dbReference type="GO" id="GO:0016491">
    <property type="term" value="F:oxidoreductase activity"/>
    <property type="evidence" value="ECO:0007669"/>
    <property type="project" value="TreeGrafter"/>
</dbReference>
<dbReference type="PRINTS" id="PR00081">
    <property type="entry name" value="GDHRDH"/>
</dbReference>
<evidence type="ECO:0000256" key="2">
    <source>
        <dbReference type="ARBA" id="ARBA00022857"/>
    </source>
</evidence>
<dbReference type="Proteomes" id="UP000694569">
    <property type="component" value="Unplaced"/>
</dbReference>
<evidence type="ECO:0000256" key="1">
    <source>
        <dbReference type="ARBA" id="ARBA00006484"/>
    </source>
</evidence>
<keyword evidence="2" id="KW-0521">NADP</keyword>
<feature type="chain" id="PRO_5034908761" description="Hydroxysteroid 11-beta-dehydrogenase 1-like protein" evidence="3">
    <location>
        <begin position="22"/>
        <end position="298"/>
    </location>
</feature>
<keyword evidence="3" id="KW-0732">Signal</keyword>
<keyword evidence="5" id="KW-1185">Reference proteome</keyword>
<accession>A0A8C5LLT7</accession>
<reference evidence="4" key="2">
    <citation type="submission" date="2025-09" db="UniProtKB">
        <authorList>
            <consortium name="Ensembl"/>
        </authorList>
    </citation>
    <scope>IDENTIFICATION</scope>
</reference>